<dbReference type="InterPro" id="IPR050430">
    <property type="entry name" value="Peptidase_S1"/>
</dbReference>
<dbReference type="PROSITE" id="PS00135">
    <property type="entry name" value="TRYPSIN_SER"/>
    <property type="match status" value="1"/>
</dbReference>
<dbReference type="Pfam" id="PF00089">
    <property type="entry name" value="Trypsin"/>
    <property type="match status" value="1"/>
</dbReference>
<proteinExistence type="inferred from homology"/>
<name>A0A8S0YSX3_ARCPL</name>
<dbReference type="PROSITE" id="PS00134">
    <property type="entry name" value="TRYPSIN_HIS"/>
    <property type="match status" value="1"/>
</dbReference>
<keyword evidence="7" id="KW-1015">Disulfide bond</keyword>
<organism evidence="10 11">
    <name type="scientific">Arctia plantaginis</name>
    <name type="common">Wood tiger moth</name>
    <name type="synonym">Phalaena plantaginis</name>
    <dbReference type="NCBI Taxonomy" id="874455"/>
    <lineage>
        <taxon>Eukaryota</taxon>
        <taxon>Metazoa</taxon>
        <taxon>Ecdysozoa</taxon>
        <taxon>Arthropoda</taxon>
        <taxon>Hexapoda</taxon>
        <taxon>Insecta</taxon>
        <taxon>Pterygota</taxon>
        <taxon>Neoptera</taxon>
        <taxon>Endopterygota</taxon>
        <taxon>Lepidoptera</taxon>
        <taxon>Glossata</taxon>
        <taxon>Ditrysia</taxon>
        <taxon>Noctuoidea</taxon>
        <taxon>Erebidae</taxon>
        <taxon>Arctiinae</taxon>
        <taxon>Arctia</taxon>
    </lineage>
</organism>
<reference evidence="10 11" key="1">
    <citation type="submission" date="2020-04" db="EMBL/GenBank/DDBJ databases">
        <authorList>
            <person name="Wallbank WR R."/>
            <person name="Pardo Diaz C."/>
            <person name="Kozak K."/>
            <person name="Martin S."/>
            <person name="Jiggins C."/>
            <person name="Moest M."/>
            <person name="Warren A I."/>
            <person name="Byers J.R.P. K."/>
            <person name="Montejo-Kovacevich G."/>
            <person name="Yen C E."/>
        </authorList>
    </citation>
    <scope>NUCLEOTIDE SEQUENCE [LARGE SCALE GENOMIC DNA]</scope>
</reference>
<comment type="caution">
    <text evidence="10">The sequence shown here is derived from an EMBL/GenBank/DDBJ whole genome shotgun (WGS) entry which is preliminary data.</text>
</comment>
<dbReference type="GO" id="GO:0004252">
    <property type="term" value="F:serine-type endopeptidase activity"/>
    <property type="evidence" value="ECO:0007669"/>
    <property type="project" value="InterPro"/>
</dbReference>
<evidence type="ECO:0000313" key="11">
    <source>
        <dbReference type="Proteomes" id="UP000494256"/>
    </source>
</evidence>
<dbReference type="FunFam" id="2.40.10.10:FF:000077">
    <property type="entry name" value="Predicted protein"/>
    <property type="match status" value="1"/>
</dbReference>
<comment type="similarity">
    <text evidence="1">Belongs to the peptidase S1 family.</text>
</comment>
<dbReference type="InterPro" id="IPR018114">
    <property type="entry name" value="TRYPSIN_HIS"/>
</dbReference>
<evidence type="ECO:0000256" key="2">
    <source>
        <dbReference type="ARBA" id="ARBA00022670"/>
    </source>
</evidence>
<keyword evidence="6" id="KW-0865">Zymogen</keyword>
<evidence type="ECO:0000259" key="9">
    <source>
        <dbReference type="PROSITE" id="PS50240"/>
    </source>
</evidence>
<dbReference type="SUPFAM" id="SSF50494">
    <property type="entry name" value="Trypsin-like serine proteases"/>
    <property type="match status" value="1"/>
</dbReference>
<evidence type="ECO:0000256" key="5">
    <source>
        <dbReference type="ARBA" id="ARBA00022825"/>
    </source>
</evidence>
<dbReference type="InterPro" id="IPR001254">
    <property type="entry name" value="Trypsin_dom"/>
</dbReference>
<keyword evidence="4 8" id="KW-0378">Hydrolase</keyword>
<gene>
    <name evidence="10" type="ORF">APLA_LOCUS1267</name>
</gene>
<dbReference type="CDD" id="cd00190">
    <property type="entry name" value="Tryp_SPc"/>
    <property type="match status" value="1"/>
</dbReference>
<evidence type="ECO:0000256" key="7">
    <source>
        <dbReference type="ARBA" id="ARBA00023157"/>
    </source>
</evidence>
<protein>
    <recommendedName>
        <fullName evidence="9">Peptidase S1 domain-containing protein</fullName>
    </recommendedName>
</protein>
<dbReference type="PANTHER" id="PTHR24276:SF91">
    <property type="entry name" value="AT26814P-RELATED"/>
    <property type="match status" value="1"/>
</dbReference>
<evidence type="ECO:0000313" key="10">
    <source>
        <dbReference type="EMBL" id="CAB3222711.1"/>
    </source>
</evidence>
<evidence type="ECO:0000256" key="4">
    <source>
        <dbReference type="ARBA" id="ARBA00022801"/>
    </source>
</evidence>
<dbReference type="GO" id="GO:0006508">
    <property type="term" value="P:proteolysis"/>
    <property type="evidence" value="ECO:0007669"/>
    <property type="project" value="UniProtKB-KW"/>
</dbReference>
<dbReference type="AlphaFoldDB" id="A0A8S0YSX3"/>
<dbReference type="Gene3D" id="2.40.10.10">
    <property type="entry name" value="Trypsin-like serine proteases"/>
    <property type="match status" value="1"/>
</dbReference>
<dbReference type="InterPro" id="IPR033116">
    <property type="entry name" value="TRYPSIN_SER"/>
</dbReference>
<feature type="domain" description="Peptidase S1" evidence="9">
    <location>
        <begin position="81"/>
        <end position="310"/>
    </location>
</feature>
<dbReference type="OrthoDB" id="7255276at2759"/>
<dbReference type="EMBL" id="CADEBD010000058">
    <property type="protein sequence ID" value="CAB3222711.1"/>
    <property type="molecule type" value="Genomic_DNA"/>
</dbReference>
<dbReference type="InterPro" id="IPR043504">
    <property type="entry name" value="Peptidase_S1_PA_chymotrypsin"/>
</dbReference>
<keyword evidence="3" id="KW-0732">Signal</keyword>
<dbReference type="InterPro" id="IPR009003">
    <property type="entry name" value="Peptidase_S1_PA"/>
</dbReference>
<evidence type="ECO:0000256" key="1">
    <source>
        <dbReference type="ARBA" id="ARBA00007664"/>
    </source>
</evidence>
<dbReference type="Proteomes" id="UP000494256">
    <property type="component" value="Unassembled WGS sequence"/>
</dbReference>
<dbReference type="SMART" id="SM00020">
    <property type="entry name" value="Tryp_SPc"/>
    <property type="match status" value="1"/>
</dbReference>
<accession>A0A8S0YSX3</accession>
<sequence length="320" mass="35201">MVYKVIFIVINVYYINGEDKETIGSTKDLDYSGLAGEAEIHKHDILSFLNQPHIRDQYKALYNSLLSKLMDTNLSSSTRRIVSGRNTSIAAVPWQVSLRQKTYPICGGSVITDIWLLTAAHCLLRARASELTVRLGSSWKTHGGEMYDVKDCYVHPRYVSKTKTNDVGLVRLYSPLRFSSRVLPIRLVAKEARLPAAEPAIVSGWGKLKEGGPSATYLQSSTVKTIAMKLCRRSGLDRKAIDPASMFCAGSFTSASPDACQGDSGGPIVYEGVLIGVVSWGLGCARGNFPGVYTRLTYPVIYEWVHDHISKKSESNTTAL</sequence>
<evidence type="ECO:0000256" key="8">
    <source>
        <dbReference type="RuleBase" id="RU363034"/>
    </source>
</evidence>
<dbReference type="PRINTS" id="PR00722">
    <property type="entry name" value="CHYMOTRYPSIN"/>
</dbReference>
<dbReference type="PROSITE" id="PS50240">
    <property type="entry name" value="TRYPSIN_DOM"/>
    <property type="match status" value="1"/>
</dbReference>
<keyword evidence="5 8" id="KW-0720">Serine protease</keyword>
<evidence type="ECO:0000256" key="6">
    <source>
        <dbReference type="ARBA" id="ARBA00023145"/>
    </source>
</evidence>
<dbReference type="InterPro" id="IPR001314">
    <property type="entry name" value="Peptidase_S1A"/>
</dbReference>
<dbReference type="PANTHER" id="PTHR24276">
    <property type="entry name" value="POLYSERASE-RELATED"/>
    <property type="match status" value="1"/>
</dbReference>
<evidence type="ECO:0000256" key="3">
    <source>
        <dbReference type="ARBA" id="ARBA00022729"/>
    </source>
</evidence>
<keyword evidence="2 8" id="KW-0645">Protease</keyword>